<accession>A0A2A7ATS1</accession>
<dbReference type="EMBL" id="NMTY01000004">
    <property type="protein sequence ID" value="PDX82536.1"/>
    <property type="molecule type" value="Genomic_DNA"/>
</dbReference>
<feature type="domain" description="ABC transmembrane type-1" evidence="13">
    <location>
        <begin position="218"/>
        <end position="497"/>
    </location>
</feature>
<dbReference type="Gene3D" id="1.20.1560.10">
    <property type="entry name" value="ABC transporter type 1, transmembrane domain"/>
    <property type="match status" value="1"/>
</dbReference>
<comment type="caution">
    <text evidence="15">The sequence shown here is derived from an EMBL/GenBank/DDBJ whole genome shotgun (WGS) entry which is preliminary data.</text>
</comment>
<evidence type="ECO:0000313" key="16">
    <source>
        <dbReference type="Proteomes" id="UP000220005"/>
    </source>
</evidence>
<dbReference type="PROSITE" id="PS00211">
    <property type="entry name" value="ABC_TRANSPORTER_1"/>
    <property type="match status" value="1"/>
</dbReference>
<dbReference type="PROSITE" id="PS50990">
    <property type="entry name" value="PEPTIDASE_C39"/>
    <property type="match status" value="1"/>
</dbReference>
<dbReference type="GO" id="GO:0016887">
    <property type="term" value="F:ATP hydrolysis activity"/>
    <property type="evidence" value="ECO:0007669"/>
    <property type="project" value="InterPro"/>
</dbReference>
<evidence type="ECO:0000259" key="14">
    <source>
        <dbReference type="PROSITE" id="PS50990"/>
    </source>
</evidence>
<feature type="transmembrane region" description="Helical" evidence="11">
    <location>
        <begin position="440"/>
        <end position="462"/>
    </location>
</feature>
<dbReference type="GO" id="GO:0006508">
    <property type="term" value="P:proteolysis"/>
    <property type="evidence" value="ECO:0007669"/>
    <property type="project" value="InterPro"/>
</dbReference>
<organism evidence="15 16">
    <name type="scientific">Faecalibacterium prausnitzii</name>
    <dbReference type="NCBI Taxonomy" id="853"/>
    <lineage>
        <taxon>Bacteria</taxon>
        <taxon>Bacillati</taxon>
        <taxon>Bacillota</taxon>
        <taxon>Clostridia</taxon>
        <taxon>Eubacteriales</taxon>
        <taxon>Oscillospiraceae</taxon>
        <taxon>Faecalibacterium</taxon>
    </lineage>
</organism>
<dbReference type="RefSeq" id="WP_097838961.1">
    <property type="nucleotide sequence ID" value="NZ_NMTY01000004.1"/>
</dbReference>
<dbReference type="Pfam" id="PF03412">
    <property type="entry name" value="Peptidase_C39"/>
    <property type="match status" value="2"/>
</dbReference>
<dbReference type="Pfam" id="PF00664">
    <property type="entry name" value="ABC_membrane"/>
    <property type="match status" value="1"/>
</dbReference>
<dbReference type="PROSITE" id="PS50893">
    <property type="entry name" value="ABC_TRANSPORTER_2"/>
    <property type="match status" value="1"/>
</dbReference>
<proteinExistence type="predicted"/>
<dbReference type="PANTHER" id="PTHR43394:SF1">
    <property type="entry name" value="ATP-BINDING CASSETTE SUB-FAMILY B MEMBER 10, MITOCHONDRIAL"/>
    <property type="match status" value="1"/>
</dbReference>
<dbReference type="InterPro" id="IPR003593">
    <property type="entry name" value="AAA+_ATPase"/>
</dbReference>
<dbReference type="GO" id="GO:0005524">
    <property type="term" value="F:ATP binding"/>
    <property type="evidence" value="ECO:0007669"/>
    <property type="project" value="UniProtKB-KW"/>
</dbReference>
<evidence type="ECO:0000256" key="2">
    <source>
        <dbReference type="ARBA" id="ARBA00022448"/>
    </source>
</evidence>
<feature type="transmembrane region" description="Helical" evidence="11">
    <location>
        <begin position="325"/>
        <end position="348"/>
    </location>
</feature>
<feature type="transmembrane region" description="Helical" evidence="11">
    <location>
        <begin position="354"/>
        <end position="372"/>
    </location>
</feature>
<dbReference type="PROSITE" id="PS50929">
    <property type="entry name" value="ABC_TM1F"/>
    <property type="match status" value="1"/>
</dbReference>
<evidence type="ECO:0000256" key="5">
    <source>
        <dbReference type="ARBA" id="ARBA00022801"/>
    </source>
</evidence>
<evidence type="ECO:0000256" key="8">
    <source>
        <dbReference type="ARBA" id="ARBA00022989"/>
    </source>
</evidence>
<keyword evidence="7" id="KW-0067">ATP-binding</keyword>
<evidence type="ECO:0000256" key="4">
    <source>
        <dbReference type="ARBA" id="ARBA00022741"/>
    </source>
</evidence>
<dbReference type="AlphaFoldDB" id="A0A2A7ATS1"/>
<keyword evidence="2" id="KW-0813">Transport</keyword>
<dbReference type="SUPFAM" id="SSF90123">
    <property type="entry name" value="ABC transporter transmembrane region"/>
    <property type="match status" value="1"/>
</dbReference>
<comment type="subcellular location">
    <subcellularLocation>
        <location evidence="1">Cell membrane</location>
        <topology evidence="1">Multi-pass membrane protein</topology>
    </subcellularLocation>
</comment>
<dbReference type="Pfam" id="PF00005">
    <property type="entry name" value="ABC_tran"/>
    <property type="match status" value="1"/>
</dbReference>
<dbReference type="Gene3D" id="3.40.50.300">
    <property type="entry name" value="P-loop containing nucleotide triphosphate hydrolases"/>
    <property type="match status" value="1"/>
</dbReference>
<evidence type="ECO:0000256" key="10">
    <source>
        <dbReference type="SAM" id="MobiDB-lite"/>
    </source>
</evidence>
<name>A0A2A7ATS1_9FIRM</name>
<dbReference type="InterPro" id="IPR011527">
    <property type="entry name" value="ABC1_TM_dom"/>
</dbReference>
<evidence type="ECO:0000256" key="9">
    <source>
        <dbReference type="ARBA" id="ARBA00023136"/>
    </source>
</evidence>
<dbReference type="InterPro" id="IPR005074">
    <property type="entry name" value="Peptidase_C39"/>
</dbReference>
<dbReference type="InterPro" id="IPR017871">
    <property type="entry name" value="ABC_transporter-like_CS"/>
</dbReference>
<dbReference type="Proteomes" id="UP000220005">
    <property type="component" value="Unassembled WGS sequence"/>
</dbReference>
<dbReference type="CDD" id="cd18570">
    <property type="entry name" value="ABC_6TM_PCAT1_LagD_like"/>
    <property type="match status" value="1"/>
</dbReference>
<dbReference type="SUPFAM" id="SSF52540">
    <property type="entry name" value="P-loop containing nucleoside triphosphate hydrolases"/>
    <property type="match status" value="1"/>
</dbReference>
<feature type="transmembrane region" description="Helical" evidence="11">
    <location>
        <begin position="214"/>
        <end position="239"/>
    </location>
</feature>
<dbReference type="GO" id="GO:0005886">
    <property type="term" value="C:plasma membrane"/>
    <property type="evidence" value="ECO:0007669"/>
    <property type="project" value="UniProtKB-SubCell"/>
</dbReference>
<dbReference type="FunFam" id="3.40.50.300:FF:000287">
    <property type="entry name" value="Multidrug ABC transporter ATP-binding protein"/>
    <property type="match status" value="1"/>
</dbReference>
<dbReference type="GO" id="GO:0008234">
    <property type="term" value="F:cysteine-type peptidase activity"/>
    <property type="evidence" value="ECO:0007669"/>
    <property type="project" value="UniProtKB-KW"/>
</dbReference>
<dbReference type="PANTHER" id="PTHR43394">
    <property type="entry name" value="ATP-DEPENDENT PERMEASE MDL1, MITOCHONDRIAL"/>
    <property type="match status" value="1"/>
</dbReference>
<feature type="domain" description="ABC transporter" evidence="12">
    <location>
        <begin position="531"/>
        <end position="765"/>
    </location>
</feature>
<dbReference type="InterPro" id="IPR039421">
    <property type="entry name" value="Type_1_exporter"/>
</dbReference>
<dbReference type="Gene3D" id="3.90.70.10">
    <property type="entry name" value="Cysteine proteinases"/>
    <property type="match status" value="1"/>
</dbReference>
<keyword evidence="4" id="KW-0547">Nucleotide-binding</keyword>
<keyword evidence="6" id="KW-0645">Protease</keyword>
<evidence type="ECO:0000256" key="7">
    <source>
        <dbReference type="ARBA" id="ARBA00022840"/>
    </source>
</evidence>
<dbReference type="InterPro" id="IPR027417">
    <property type="entry name" value="P-loop_NTPase"/>
</dbReference>
<keyword evidence="9 11" id="KW-0472">Membrane</keyword>
<reference evidence="15 16" key="1">
    <citation type="journal article" date="2017" name="Front. Microbiol.">
        <title>New Insights into the Diversity of the Genus Faecalibacterium.</title>
        <authorList>
            <person name="Benevides L."/>
            <person name="Burman S."/>
            <person name="Martin R."/>
            <person name="Robert V."/>
            <person name="Thomas M."/>
            <person name="Miquel S."/>
            <person name="Chain F."/>
            <person name="Sokol H."/>
            <person name="Bermudez-Humaran L.G."/>
            <person name="Morrison M."/>
            <person name="Langella P."/>
            <person name="Azevedo V.A."/>
            <person name="Chatel J.M."/>
            <person name="Soares S."/>
        </authorList>
    </citation>
    <scope>NUCLEOTIDE SEQUENCE [LARGE SCALE GENOMIC DNA]</scope>
    <source>
        <strain evidence="15 16">CNCM I 4575</strain>
    </source>
</reference>
<keyword evidence="8 11" id="KW-1133">Transmembrane helix</keyword>
<feature type="transmembrane region" description="Helical" evidence="11">
    <location>
        <begin position="251"/>
        <end position="269"/>
    </location>
</feature>
<dbReference type="InterPro" id="IPR003439">
    <property type="entry name" value="ABC_transporter-like_ATP-bd"/>
</dbReference>
<keyword evidence="6" id="KW-0788">Thiol protease</keyword>
<dbReference type="CDD" id="cd02418">
    <property type="entry name" value="Peptidase_C39B"/>
    <property type="match status" value="1"/>
</dbReference>
<feature type="region of interest" description="Disordered" evidence="10">
    <location>
        <begin position="170"/>
        <end position="189"/>
    </location>
</feature>
<feature type="transmembrane region" description="Helical" evidence="11">
    <location>
        <begin position="275"/>
        <end position="293"/>
    </location>
</feature>
<protein>
    <submittedName>
        <fullName evidence="15">ABC transporter permease</fullName>
    </submittedName>
</protein>
<evidence type="ECO:0000256" key="1">
    <source>
        <dbReference type="ARBA" id="ARBA00004651"/>
    </source>
</evidence>
<evidence type="ECO:0000256" key="6">
    <source>
        <dbReference type="ARBA" id="ARBA00022807"/>
    </source>
</evidence>
<feature type="domain" description="Peptidase C39" evidence="14">
    <location>
        <begin position="8"/>
        <end position="160"/>
    </location>
</feature>
<evidence type="ECO:0000256" key="11">
    <source>
        <dbReference type="SAM" id="Phobius"/>
    </source>
</evidence>
<evidence type="ECO:0000259" key="13">
    <source>
        <dbReference type="PROSITE" id="PS50929"/>
    </source>
</evidence>
<evidence type="ECO:0000313" key="15">
    <source>
        <dbReference type="EMBL" id="PDX82536.1"/>
    </source>
</evidence>
<sequence length="797" mass="89827">MRYTYVRQHDTTDCAAASLAMVCLHYKKEITITRLRDMMGTDMKGTNLVGLQKAANEMGFNTAAVRVDRENFLSDFTLPCIAQVITDQGMTHFVVVFKKTTIKDDTARHKHVQQEEERKADKTKKYKCKDTVIIGDPAKDLEKISLDEFYKNFTGVLLLLNPTSEFKGGKAKKSTSVNGTAKDDGKGKEEFSYKEGKHRMLKRYIDLLWPQKKLFFYAILSSVILTVIGIVSTVFNKALMDEVLPYGLKNLLVSLIIVFSVVNLTSNLLSTVREWILIFLSIKVDIPLMMGYFEHVYKLPMKFFATRKTGEITTRYSDASTIKSVLTSMAMSIVMDVVMALGVGVVLFRMNSTLFSLTLFSTALSFLLVIIFKQPYKRINEETMQQSAILNSQMIESLRGIETIKCNACEDRELEALEREYIKSLKISLRSSKISTGQSLISTVITTVLGMVTTYAGIMQVLNGDLTLGGYMAFSTLSGYFTSPVSDLIGMQMSIQEADISMKRLTEIMDYESEQSEDEEHTEMEQIEGDIEFKDVTFRYGNRNPALSHISFTIPQGKKVALVGSSGSGKSTITKLLLKYYEPESGEIDVNGINLDEYTNASVRRAISYVPQNVELFSKTLFENIRISNPNATMEQVKEAAKKADAHEFIRKLPLQYNTYLEEAGNGLSGGEKQRIALARAFLKDSNLYILDESTSSLDFGTENTIFDMIYNQLADKSMLIVAHRLSTVRDCDLILVMDHGEIVERGTHEELLEKKGKYYELWNLQQGIFRHKKEAPKPVAAAVVEEDDDGEEAITY</sequence>
<dbReference type="GO" id="GO:0015421">
    <property type="term" value="F:ABC-type oligopeptide transporter activity"/>
    <property type="evidence" value="ECO:0007669"/>
    <property type="project" value="TreeGrafter"/>
</dbReference>
<dbReference type="SMART" id="SM00382">
    <property type="entry name" value="AAA"/>
    <property type="match status" value="1"/>
</dbReference>
<keyword evidence="5" id="KW-0378">Hydrolase</keyword>
<keyword evidence="3 11" id="KW-0812">Transmembrane</keyword>
<evidence type="ECO:0000259" key="12">
    <source>
        <dbReference type="PROSITE" id="PS50893"/>
    </source>
</evidence>
<evidence type="ECO:0000256" key="3">
    <source>
        <dbReference type="ARBA" id="ARBA00022692"/>
    </source>
</evidence>
<dbReference type="InterPro" id="IPR036640">
    <property type="entry name" value="ABC1_TM_sf"/>
</dbReference>
<gene>
    <name evidence="15" type="ORF">CGS58_03510</name>
</gene>